<feature type="region of interest" description="Disordered" evidence="6">
    <location>
        <begin position="1"/>
        <end position="22"/>
    </location>
</feature>
<dbReference type="GO" id="GO:0006633">
    <property type="term" value="P:fatty acid biosynthetic process"/>
    <property type="evidence" value="ECO:0007669"/>
    <property type="project" value="InterPro"/>
</dbReference>
<dbReference type="Pfam" id="PF21089">
    <property type="entry name" value="PKS_DH_N"/>
    <property type="match status" value="1"/>
</dbReference>
<dbReference type="Gene3D" id="1.10.1200.10">
    <property type="entry name" value="ACP-like"/>
    <property type="match status" value="1"/>
</dbReference>
<keyword evidence="3" id="KW-0808">Transferase</keyword>
<dbReference type="SMART" id="SM00829">
    <property type="entry name" value="PKS_ER"/>
    <property type="match status" value="1"/>
</dbReference>
<dbReference type="CDD" id="cd00833">
    <property type="entry name" value="PKS"/>
    <property type="match status" value="1"/>
</dbReference>
<evidence type="ECO:0000259" key="8">
    <source>
        <dbReference type="PROSITE" id="PS52004"/>
    </source>
</evidence>
<dbReference type="InterPro" id="IPR014031">
    <property type="entry name" value="Ketoacyl_synth_C"/>
</dbReference>
<dbReference type="Pfam" id="PF08240">
    <property type="entry name" value="ADH_N"/>
    <property type="match status" value="1"/>
</dbReference>
<dbReference type="InterPro" id="IPR050091">
    <property type="entry name" value="PKS_NRPS_Biosynth_Enz"/>
</dbReference>
<dbReference type="InterPro" id="IPR011032">
    <property type="entry name" value="GroES-like_sf"/>
</dbReference>
<feature type="compositionally biased region" description="Low complexity" evidence="6">
    <location>
        <begin position="1"/>
        <end position="12"/>
    </location>
</feature>
<dbReference type="Gene3D" id="3.40.47.10">
    <property type="match status" value="1"/>
</dbReference>
<accession>A0A8H5ZWE0</accession>
<dbReference type="InterPro" id="IPR016039">
    <property type="entry name" value="Thiolase-like"/>
</dbReference>
<sequence length="2289" mass="249222">MDSQESSSQASSIYTPESYDCTSSSPDRIAIVGMSCRMPGDVSNPVEFWNMCARARSGWTETPAERFSPDAYYHPNPGKKGTHNARGGHFLSENISLFDAPFFNVTAAEATAMDPQQRLLLEGTYEAFENAGISKSEVVGQNIGVFMGGYGADYQLLGHKDTETVPMYFATGTCKGLMSNRVSYYFDLKGPSFTIDTACSSSLVALHLACQSLRAGESSAAVVGGVHLNISPDSFATMSSQRLFSETGKSYAFDHRGTSGYGRGEGVGCLILKRLSDALESNDRIRAVIVNSGTNQDGRTNGITLPNGSAQEDLIRSVYRKANISPEDVGFVEAHGTGTKVGDPIEATALANVLGKGRPADDPLLVGSVKTNVGHLEAASGVASVIKAAMMLERGFILPNCDYEKFPTSISSSLNIKVPTHQTPWPNNKKYISINNFGFGGSNAHVVLEKGSRPAAPVEVSVDAPGSDQREPRRLFVLSAHDEKAAQASMENLIVYLERKPEAFEINMPRNLAYTLGERRSIMPWRIAFTATGSSDLTRQLVDRQSRPVRAKELTTVAFVFTGQGAQWHAMGRELLTTYPVFFTTLRATDAALDKLGAGFSLIATEELSKDKDASRVNEPQISQPICTAIQIALVDLLRSWNIKPSAVTGHSSGEIASAYATNALSLEDCMAIAYHRGRTAMLLVGNSKLPRGTMLAVGVGPDEVKNIIGTISHGRIGIACVNSPKSVTISGDKAGVIQLDQILEEKGIFHRLLNVNVAYHSHHMQVVAEDYRASIAHIQPKRDCSAVRFHSSLRGHLIDTRELTADYWVQNLTSTVLFSDSLSELCSYDDTVNNLNGVKFRTTVLLEIGPHSALEGPIKQTVSKGFSDGSLVYSSMLRRNKDATETAQKAAGDLFMRGIPVNMAAINRPAPGTSLPQVLTDMPPYPFQHDNAYWHSSRFTQKYLSKEIPARNDILGVLADYSNDLTPEWRNVFQLDDLPWLRDHKMQGIVTYPMAGFIAMGMEAIIQHPRLALGNGKKAGNNRDESYNTIKRINLRNFAIQRPLVLDEDVEVEMVTKLSPFMLGPHTQSDTWSEFVVTSWTQQRGWIQHCRGLVSADTESTPSKGSKHIDGAGEARDGISPRVSHFYNEEDCILTTDYEVMYDSLQAAGTGYGQMFRGLRNIAKSSTGELAVAELLVQDTASIMPHGCETSYMVHPTILESSFQAIWPLLGAGTTGLDTLYMVTAVQQMSVSCRIRNDSKSQLRVSAAPELASQPLHSASQKSNGVRREADSSFSVVVTASDNHDQALICLDGLKVLPVHQSEDTGIKQSSRGLCYKLDWKSVFEDTVLDSGSSSGADTCSEGSNELSFALLDLVTIIYRQEDQFDVAFKLSKSLESLTGTLVELQPFDTNADVATTPSGVVIVLIEIGKSFLPFLSDKEFQWMKKTILQSSSLLWVSQIAYAGHQDPNSHLAMGLARCIRAETDKKFAVLDLEANTPNSTNSPVKDIITHVTEVFTRSLSPPGQVGSPCPCSDMEYRVRNGQLQVPRVVYDDKADNFVQSEAHGQHVIEEQPFFSRDKDIRPPLKLSVSTPGVLNSLYFIPDPVVGTPLEADEVEIEIKATAVNSRDISQAMGHLPAKSIGLECSGVITQIGSRVKCFSVGDRVCAVNTKGAYSQLTRCRYTSVSKIPEDMTFVTAAMIPAAYCTAYYSLIKMARLSKGESVLIHAGTSDVGLAAIKLAQYVGAEIYVTVKSDVERMFLMHSFKDSLPEDRILHYGDSSFAPAFRQATSKHGQEGVDVIVNSSYVSGDRLRETWECIAHFGRFIEIGKRDIEADVGLPMRPFDYNAAFYGVDIITIANEKPQLMKQLISDVMTMIRNGIISPLAAGHTKQISEVGEAFGLVQSGEVINKLVVLHGAEERVKAPIPSLPVTLLHASATYIVVGGTGGLGRAIARWMISKGARNLLLISRSGSTNGKVAQLIQDAMTFGATITVKQCDITDRSHVRKVLQSVVSANKPPVRGLIQGSMVFETYQNTLFEDMQYPLWYNVSAPKVAGTWNLHHEIQAGGHQLDFFIMLSSISGIIGSRGQAPYAAANAFLDGFAAFRQSLGLPATTLDIAPVLDAGRLAEDNLGDVKVFSERFASDAITKNEVMALLGAAISGALPATQPQCVTGLKLTDESIKFRFWAQDPKFESLLKEAELSRGDSSDAPSSVKSLDVLIKEAQVEGEAQAVDVVYTALANKIADILMIPAEDILPTSSVVTCGLDSLAAVEFRNWMTRELNAQLQILEIITSSNLEVLSRTVLSRRK</sequence>
<dbReference type="InterPro" id="IPR049552">
    <property type="entry name" value="PKS_DH_N"/>
</dbReference>
<dbReference type="InterPro" id="IPR057326">
    <property type="entry name" value="KR_dom"/>
</dbReference>
<dbReference type="Gene3D" id="3.10.129.110">
    <property type="entry name" value="Polyketide synthase dehydratase"/>
    <property type="match status" value="1"/>
</dbReference>
<dbReference type="Gene3D" id="3.40.50.720">
    <property type="entry name" value="NAD(P)-binding Rossmann-like Domain"/>
    <property type="match status" value="2"/>
</dbReference>
<dbReference type="SUPFAM" id="SSF50129">
    <property type="entry name" value="GroES-like"/>
    <property type="match status" value="1"/>
</dbReference>
<dbReference type="InterPro" id="IPR001227">
    <property type="entry name" value="Ac_transferase_dom_sf"/>
</dbReference>
<evidence type="ECO:0000256" key="4">
    <source>
        <dbReference type="ARBA" id="ARBA00023268"/>
    </source>
</evidence>
<dbReference type="SMART" id="SM00823">
    <property type="entry name" value="PKS_PP"/>
    <property type="match status" value="1"/>
</dbReference>
<evidence type="ECO:0000256" key="2">
    <source>
        <dbReference type="ARBA" id="ARBA00022553"/>
    </source>
</evidence>
<keyword evidence="1" id="KW-0596">Phosphopantetheine</keyword>
<dbReference type="SUPFAM" id="SSF51735">
    <property type="entry name" value="NAD(P)-binding Rossmann-fold domains"/>
    <property type="match status" value="2"/>
</dbReference>
<dbReference type="InterPro" id="IPR016036">
    <property type="entry name" value="Malonyl_transacylase_ACP-bd"/>
</dbReference>
<dbReference type="Gene3D" id="3.40.366.10">
    <property type="entry name" value="Malonyl-Coenzyme A Acyl Carrier Protein, domain 2"/>
    <property type="match status" value="1"/>
</dbReference>
<dbReference type="SUPFAM" id="SSF53901">
    <property type="entry name" value="Thiolase-like"/>
    <property type="match status" value="1"/>
</dbReference>
<dbReference type="Pfam" id="PF13602">
    <property type="entry name" value="ADH_zinc_N_2"/>
    <property type="match status" value="1"/>
</dbReference>
<dbReference type="SUPFAM" id="SSF52151">
    <property type="entry name" value="FabD/lysophospholipase-like"/>
    <property type="match status" value="1"/>
</dbReference>
<dbReference type="EMBL" id="SPNV01000316">
    <property type="protein sequence ID" value="KAF5856482.1"/>
    <property type="molecule type" value="Genomic_DNA"/>
</dbReference>
<name>A0A8H5ZWE0_PETAA</name>
<dbReference type="GO" id="GO:0004312">
    <property type="term" value="F:fatty acid synthase activity"/>
    <property type="evidence" value="ECO:0007669"/>
    <property type="project" value="TreeGrafter"/>
</dbReference>
<evidence type="ECO:0000259" key="9">
    <source>
        <dbReference type="PROSITE" id="PS52019"/>
    </source>
</evidence>
<dbReference type="Pfam" id="PF00109">
    <property type="entry name" value="ketoacyl-synt"/>
    <property type="match status" value="1"/>
</dbReference>
<feature type="domain" description="Carrier" evidence="7">
    <location>
        <begin position="2211"/>
        <end position="2288"/>
    </location>
</feature>
<dbReference type="InterPro" id="IPR036736">
    <property type="entry name" value="ACP-like_sf"/>
</dbReference>
<evidence type="ECO:0000256" key="3">
    <source>
        <dbReference type="ARBA" id="ARBA00022679"/>
    </source>
</evidence>
<dbReference type="InterPro" id="IPR013154">
    <property type="entry name" value="ADH-like_N"/>
</dbReference>
<dbReference type="Gene3D" id="3.90.180.10">
    <property type="entry name" value="Medium-chain alcohol dehydrogenases, catalytic domain"/>
    <property type="match status" value="1"/>
</dbReference>
<dbReference type="PANTHER" id="PTHR43775:SF13">
    <property type="entry name" value="POLYKETIDE SYNTHASE 1"/>
    <property type="match status" value="1"/>
</dbReference>
<dbReference type="SMART" id="SM00827">
    <property type="entry name" value="PKS_AT"/>
    <property type="match status" value="1"/>
</dbReference>
<evidence type="ECO:0000256" key="1">
    <source>
        <dbReference type="ARBA" id="ARBA00022450"/>
    </source>
</evidence>
<protein>
    <submittedName>
        <fullName evidence="10">Uncharacterized protein</fullName>
    </submittedName>
</protein>
<feature type="region of interest" description="N-terminal hotdog fold" evidence="5">
    <location>
        <begin position="953"/>
        <end position="1102"/>
    </location>
</feature>
<dbReference type="Pfam" id="PF16197">
    <property type="entry name" value="KAsynt_C_assoc"/>
    <property type="match status" value="1"/>
</dbReference>
<feature type="compositionally biased region" description="Polar residues" evidence="6">
    <location>
        <begin position="1256"/>
        <end position="1265"/>
    </location>
</feature>
<gene>
    <name evidence="10" type="ORF">ETB97_007284</name>
</gene>
<dbReference type="InterPro" id="IPR036291">
    <property type="entry name" value="NAD(P)-bd_dom_sf"/>
</dbReference>
<dbReference type="InterPro" id="IPR020806">
    <property type="entry name" value="PKS_PP-bd"/>
</dbReference>
<dbReference type="SMART" id="SM00825">
    <property type="entry name" value="PKS_KS"/>
    <property type="match status" value="1"/>
</dbReference>
<dbReference type="GO" id="GO:0031177">
    <property type="term" value="F:phosphopantetheine binding"/>
    <property type="evidence" value="ECO:0007669"/>
    <property type="project" value="InterPro"/>
</dbReference>
<dbReference type="GO" id="GO:0004315">
    <property type="term" value="F:3-oxoacyl-[acyl-carrier-protein] synthase activity"/>
    <property type="evidence" value="ECO:0007669"/>
    <property type="project" value="InterPro"/>
</dbReference>
<dbReference type="GO" id="GO:0016491">
    <property type="term" value="F:oxidoreductase activity"/>
    <property type="evidence" value="ECO:0007669"/>
    <property type="project" value="UniProtKB-KW"/>
</dbReference>
<comment type="caution">
    <text evidence="10">The sequence shown here is derived from an EMBL/GenBank/DDBJ whole genome shotgun (WGS) entry which is preliminary data.</text>
</comment>
<dbReference type="SMART" id="SM00822">
    <property type="entry name" value="PKS_KR"/>
    <property type="match status" value="1"/>
</dbReference>
<dbReference type="SMART" id="SM00826">
    <property type="entry name" value="PKS_DH"/>
    <property type="match status" value="1"/>
</dbReference>
<dbReference type="CDD" id="cd05195">
    <property type="entry name" value="enoyl_red"/>
    <property type="match status" value="1"/>
</dbReference>
<feature type="domain" description="PKS/mFAS DH" evidence="9">
    <location>
        <begin position="953"/>
        <end position="1306"/>
    </location>
</feature>
<dbReference type="InterPro" id="IPR014043">
    <property type="entry name" value="Acyl_transferase_dom"/>
</dbReference>
<dbReference type="InterPro" id="IPR013968">
    <property type="entry name" value="PKS_KR"/>
</dbReference>
<keyword evidence="11" id="KW-1185">Reference proteome</keyword>
<keyword evidence="2" id="KW-0597">Phosphoprotein</keyword>
<evidence type="ECO:0000259" key="7">
    <source>
        <dbReference type="PROSITE" id="PS50075"/>
    </source>
</evidence>
<dbReference type="Pfam" id="PF00698">
    <property type="entry name" value="Acyl_transf_1"/>
    <property type="match status" value="1"/>
</dbReference>
<organism evidence="10 11">
    <name type="scientific">Petromyces alliaceus</name>
    <name type="common">Aspergillus alliaceus</name>
    <dbReference type="NCBI Taxonomy" id="209559"/>
    <lineage>
        <taxon>Eukaryota</taxon>
        <taxon>Fungi</taxon>
        <taxon>Dikarya</taxon>
        <taxon>Ascomycota</taxon>
        <taxon>Pezizomycotina</taxon>
        <taxon>Eurotiomycetes</taxon>
        <taxon>Eurotiomycetidae</taxon>
        <taxon>Eurotiales</taxon>
        <taxon>Aspergillaceae</taxon>
        <taxon>Aspergillus</taxon>
        <taxon>Aspergillus subgen. Circumdati</taxon>
    </lineage>
</organism>
<dbReference type="SUPFAM" id="SSF55048">
    <property type="entry name" value="Probable ACP-binding domain of malonyl-CoA ACP transacylase"/>
    <property type="match status" value="1"/>
</dbReference>
<dbReference type="PANTHER" id="PTHR43775">
    <property type="entry name" value="FATTY ACID SYNTHASE"/>
    <property type="match status" value="1"/>
</dbReference>
<dbReference type="PROSITE" id="PS52019">
    <property type="entry name" value="PKS_MFAS_DH"/>
    <property type="match status" value="1"/>
</dbReference>
<dbReference type="InterPro" id="IPR032821">
    <property type="entry name" value="PKS_assoc"/>
</dbReference>
<dbReference type="InterPro" id="IPR042104">
    <property type="entry name" value="PKS_dehydratase_sf"/>
</dbReference>
<dbReference type="InterPro" id="IPR020807">
    <property type="entry name" value="PKS_DH"/>
</dbReference>
<feature type="region of interest" description="C-terminal hotdog fold" evidence="5">
    <location>
        <begin position="1134"/>
        <end position="1306"/>
    </location>
</feature>
<comment type="caution">
    <text evidence="5">Lacks conserved residue(s) required for the propagation of feature annotation.</text>
</comment>
<dbReference type="InterPro" id="IPR049900">
    <property type="entry name" value="PKS_mFAS_DH"/>
</dbReference>
<dbReference type="Pfam" id="PF23114">
    <property type="entry name" value="NAD-bd_HRPKS_sdrA"/>
    <property type="match status" value="1"/>
</dbReference>
<feature type="region of interest" description="Disordered" evidence="6">
    <location>
        <begin position="1247"/>
        <end position="1268"/>
    </location>
</feature>
<dbReference type="Pfam" id="PF14765">
    <property type="entry name" value="PS-DH"/>
    <property type="match status" value="1"/>
</dbReference>
<dbReference type="PROSITE" id="PS00606">
    <property type="entry name" value="KS3_1"/>
    <property type="match status" value="1"/>
</dbReference>
<dbReference type="InterPro" id="IPR020841">
    <property type="entry name" value="PKS_Beta-ketoAc_synthase_dom"/>
</dbReference>
<evidence type="ECO:0000256" key="5">
    <source>
        <dbReference type="PROSITE-ProRule" id="PRU01363"/>
    </source>
</evidence>
<dbReference type="Pfam" id="PF02801">
    <property type="entry name" value="Ketoacyl-synt_C"/>
    <property type="match status" value="1"/>
</dbReference>
<dbReference type="InterPro" id="IPR020843">
    <property type="entry name" value="ER"/>
</dbReference>
<dbReference type="GO" id="GO:0044550">
    <property type="term" value="P:secondary metabolite biosynthetic process"/>
    <property type="evidence" value="ECO:0007669"/>
    <property type="project" value="TreeGrafter"/>
</dbReference>
<evidence type="ECO:0000313" key="10">
    <source>
        <dbReference type="EMBL" id="KAF5856482.1"/>
    </source>
</evidence>
<evidence type="ECO:0000256" key="6">
    <source>
        <dbReference type="SAM" id="MobiDB-lite"/>
    </source>
</evidence>
<dbReference type="SUPFAM" id="SSF47336">
    <property type="entry name" value="ACP-like"/>
    <property type="match status" value="1"/>
</dbReference>
<dbReference type="InterPro" id="IPR049551">
    <property type="entry name" value="PKS_DH_C"/>
</dbReference>
<dbReference type="InterPro" id="IPR014030">
    <property type="entry name" value="Ketoacyl_synth_N"/>
</dbReference>
<dbReference type="PROSITE" id="PS52004">
    <property type="entry name" value="KS3_2"/>
    <property type="match status" value="1"/>
</dbReference>
<dbReference type="PROSITE" id="PS50075">
    <property type="entry name" value="CARRIER"/>
    <property type="match status" value="1"/>
</dbReference>
<dbReference type="InterPro" id="IPR018201">
    <property type="entry name" value="Ketoacyl_synth_AS"/>
</dbReference>
<feature type="domain" description="Ketosynthase family 3 (KS3)" evidence="8">
    <location>
        <begin position="26"/>
        <end position="450"/>
    </location>
</feature>
<dbReference type="Pfam" id="PF08659">
    <property type="entry name" value="KR"/>
    <property type="match status" value="1"/>
</dbReference>
<evidence type="ECO:0000313" key="11">
    <source>
        <dbReference type="Proteomes" id="UP000541154"/>
    </source>
</evidence>
<dbReference type="Pfam" id="PF00550">
    <property type="entry name" value="PP-binding"/>
    <property type="match status" value="1"/>
</dbReference>
<dbReference type="InterPro" id="IPR009081">
    <property type="entry name" value="PP-bd_ACP"/>
</dbReference>
<proteinExistence type="predicted"/>
<reference evidence="10 11" key="1">
    <citation type="submission" date="2019-04" db="EMBL/GenBank/DDBJ databases">
        <title>Aspergillus burnettii sp. nov., novel species from soil in southeast Queensland.</title>
        <authorList>
            <person name="Gilchrist C.L.M."/>
            <person name="Pitt J.I."/>
            <person name="Lange L."/>
            <person name="Lacey H.J."/>
            <person name="Vuong D."/>
            <person name="Midgley D.J."/>
            <person name="Greenfield P."/>
            <person name="Bradbury M."/>
            <person name="Lacey E."/>
            <person name="Busk P.K."/>
            <person name="Pilgaard B."/>
            <person name="Chooi Y.H."/>
            <person name="Piggott A.M."/>
        </authorList>
    </citation>
    <scope>NUCLEOTIDE SEQUENCE [LARGE SCALE GENOMIC DNA]</scope>
    <source>
        <strain evidence="10 11">FRR 5400</strain>
    </source>
</reference>
<dbReference type="InterPro" id="IPR016035">
    <property type="entry name" value="Acyl_Trfase/lysoPLipase"/>
</dbReference>
<dbReference type="InterPro" id="IPR056501">
    <property type="entry name" value="NAD-bd_HRPKS_sdrA"/>
</dbReference>
<dbReference type="Proteomes" id="UP000541154">
    <property type="component" value="Unassembled WGS sequence"/>
</dbReference>
<keyword evidence="4" id="KW-0511">Multifunctional enzyme</keyword>